<dbReference type="KEGG" id="sedi:EBB79_22335"/>
<evidence type="ECO:0000313" key="6">
    <source>
        <dbReference type="Proteomes" id="UP000283063"/>
    </source>
</evidence>
<dbReference type="EMBL" id="CP033220">
    <property type="protein sequence ID" value="AZV80691.1"/>
    <property type="molecule type" value="Genomic_DNA"/>
</dbReference>
<dbReference type="AlphaFoldDB" id="A0A3T0N9M8"/>
<evidence type="ECO:0000259" key="3">
    <source>
        <dbReference type="Pfam" id="PF00685"/>
    </source>
</evidence>
<evidence type="ECO:0000256" key="1">
    <source>
        <dbReference type="ARBA" id="ARBA00005771"/>
    </source>
</evidence>
<name>A0A3T0N9M8_9RHOB</name>
<dbReference type="PANTHER" id="PTHR11783">
    <property type="entry name" value="SULFOTRANSFERASE SULT"/>
    <property type="match status" value="1"/>
</dbReference>
<dbReference type="Proteomes" id="UP000283063">
    <property type="component" value="Plasmid pW43A"/>
</dbReference>
<sequence length="258" mass="29407">MTTAETATGVIWLASYPKSGNTWLREILTNILSPKGTKRGEAIPSFQKDWPGDIPHYQIRGQAVHLMKTHLHPGHARMDNCPLPTAGAITIRRHPLDVLLSALNYAKIKEKAQVFLDQEIKPVEQIIADGEFSHYIDQFRDTDGFSWFAGPAGELSLHRQRWQAACIDLAYHEICYEDLFADPEAGIRALLDFLQIDASAEEISRIYERADRRTAQNGTFFWKRRAYNFQDLLPPELIAEFHEKYSPQLTALDYPTAP</sequence>
<proteinExistence type="inferred from homology"/>
<feature type="domain" description="Sulfotransferase" evidence="3">
    <location>
        <begin position="11"/>
        <end position="211"/>
    </location>
</feature>
<keyword evidence="2" id="KW-0808">Transferase</keyword>
<protein>
    <recommendedName>
        <fullName evidence="3">Sulfotransferase domain-containing protein</fullName>
    </recommendedName>
</protein>
<keyword evidence="6" id="KW-1185">Reference proteome</keyword>
<dbReference type="KEGG" id="sedi:EBB79_21915"/>
<comment type="similarity">
    <text evidence="1">Belongs to the sulfotransferase 1 family.</text>
</comment>
<dbReference type="Gene3D" id="3.40.50.300">
    <property type="entry name" value="P-loop containing nucleotide triphosphate hydrolases"/>
    <property type="match status" value="1"/>
</dbReference>
<geneLocation type="plasmid" evidence="5 6">
    <name>pW43A</name>
</geneLocation>
<dbReference type="InterPro" id="IPR027417">
    <property type="entry name" value="P-loop_NTPase"/>
</dbReference>
<gene>
    <name evidence="4" type="ORF">EBB79_21915</name>
    <name evidence="5" type="ORF">EBB79_22335</name>
</gene>
<reference evidence="5 6" key="1">
    <citation type="submission" date="2018-10" db="EMBL/GenBank/DDBJ databases">
        <title>Parasedimentitalea marina sp. nov., a psychrophilic bacterium isolated from deep seawater of the New Britain Trench.</title>
        <authorList>
            <person name="Cao J."/>
        </authorList>
    </citation>
    <scope>NUCLEOTIDE SEQUENCE [LARGE SCALE GENOMIC DNA]</scope>
    <source>
        <strain evidence="5 6">W43</strain>
        <plasmid evidence="5 6">pW43A</plasmid>
    </source>
</reference>
<evidence type="ECO:0000313" key="4">
    <source>
        <dbReference type="EMBL" id="AZV80624.1"/>
    </source>
</evidence>
<dbReference type="InterPro" id="IPR000863">
    <property type="entry name" value="Sulfotransferase_dom"/>
</dbReference>
<dbReference type="GO" id="GO:0008146">
    <property type="term" value="F:sulfotransferase activity"/>
    <property type="evidence" value="ECO:0007669"/>
    <property type="project" value="InterPro"/>
</dbReference>
<organism evidence="5 6">
    <name type="scientific">Parasedimentitalea marina</name>
    <dbReference type="NCBI Taxonomy" id="2483033"/>
    <lineage>
        <taxon>Bacteria</taxon>
        <taxon>Pseudomonadati</taxon>
        <taxon>Pseudomonadota</taxon>
        <taxon>Alphaproteobacteria</taxon>
        <taxon>Rhodobacterales</taxon>
        <taxon>Paracoccaceae</taxon>
        <taxon>Parasedimentitalea</taxon>
    </lineage>
</organism>
<evidence type="ECO:0000313" key="5">
    <source>
        <dbReference type="EMBL" id="AZV80691.1"/>
    </source>
</evidence>
<dbReference type="SUPFAM" id="SSF52540">
    <property type="entry name" value="P-loop containing nucleoside triphosphate hydrolases"/>
    <property type="match status" value="1"/>
</dbReference>
<keyword evidence="5" id="KW-0614">Plasmid</keyword>
<dbReference type="RefSeq" id="WP_127751136.1">
    <property type="nucleotide sequence ID" value="NZ_CP033220.1"/>
</dbReference>
<dbReference type="Pfam" id="PF00685">
    <property type="entry name" value="Sulfotransfer_1"/>
    <property type="match status" value="1"/>
</dbReference>
<dbReference type="OrthoDB" id="9804504at2"/>
<dbReference type="EMBL" id="CP033220">
    <property type="protein sequence ID" value="AZV80624.1"/>
    <property type="molecule type" value="Genomic_DNA"/>
</dbReference>
<evidence type="ECO:0000256" key="2">
    <source>
        <dbReference type="ARBA" id="ARBA00022679"/>
    </source>
</evidence>
<accession>A0A3T0N9M8</accession>